<dbReference type="GO" id="GO:0006352">
    <property type="term" value="P:DNA-templated transcription initiation"/>
    <property type="evidence" value="ECO:0007669"/>
    <property type="project" value="InterPro"/>
</dbReference>
<evidence type="ECO:0000256" key="3">
    <source>
        <dbReference type="ARBA" id="ARBA00023082"/>
    </source>
</evidence>
<feature type="domain" description="RNA polymerase sigma-70 region 2" evidence="5">
    <location>
        <begin position="14"/>
        <end position="74"/>
    </location>
</feature>
<dbReference type="InterPro" id="IPR013249">
    <property type="entry name" value="RNA_pol_sigma70_r4_t2"/>
</dbReference>
<comment type="similarity">
    <text evidence="1">Belongs to the sigma-70 factor family. ECF subfamily.</text>
</comment>
<gene>
    <name evidence="7" type="ORF">D3Y57_06225</name>
</gene>
<accession>A0A494TF64</accession>
<name>A0A494TF64_SPHPE</name>
<dbReference type="Proteomes" id="UP000276254">
    <property type="component" value="Chromosome"/>
</dbReference>
<evidence type="ECO:0000256" key="1">
    <source>
        <dbReference type="ARBA" id="ARBA00010641"/>
    </source>
</evidence>
<dbReference type="NCBIfam" id="TIGR02937">
    <property type="entry name" value="sigma70-ECF"/>
    <property type="match status" value="1"/>
</dbReference>
<feature type="domain" description="RNA polymerase sigma factor 70 region 4 type 2" evidence="6">
    <location>
        <begin position="112"/>
        <end position="161"/>
    </location>
</feature>
<dbReference type="GO" id="GO:0003677">
    <property type="term" value="F:DNA binding"/>
    <property type="evidence" value="ECO:0007669"/>
    <property type="project" value="InterPro"/>
</dbReference>
<keyword evidence="8" id="KW-1185">Reference proteome</keyword>
<evidence type="ECO:0000313" key="8">
    <source>
        <dbReference type="Proteomes" id="UP000276254"/>
    </source>
</evidence>
<dbReference type="OrthoDB" id="7190058at2"/>
<dbReference type="PANTHER" id="PTHR43133:SF63">
    <property type="entry name" value="RNA POLYMERASE SIGMA FACTOR FECI-RELATED"/>
    <property type="match status" value="1"/>
</dbReference>
<sequence length="187" mass="20967">MTVDGLLIVFMTDRAMLLRFLIARGASPAESEDILQELFLKLRTVQVGPVSEPKSYLYRMAHNLLNDRRRAATRQGARESAWASTRIGADGQSLATPSIEDSLIQRERLKTVEATLAALPERTSFILRRYRVDGVSQKTIAADLGIALSSVEKHLQRAYRAILDVRQRLDADSDDQRRLGTKGDDRS</sequence>
<evidence type="ECO:0000259" key="5">
    <source>
        <dbReference type="Pfam" id="PF04542"/>
    </source>
</evidence>
<proteinExistence type="inferred from homology"/>
<reference evidence="7 8" key="1">
    <citation type="submission" date="2018-09" db="EMBL/GenBank/DDBJ databases">
        <title>Sphingomonas peninsula sp. nov., isolated from fildes peninsula, Antarctic soil.</title>
        <authorList>
            <person name="Yingchao G."/>
        </authorList>
    </citation>
    <scope>NUCLEOTIDE SEQUENCE [LARGE SCALE GENOMIC DNA]</scope>
    <source>
        <strain evidence="7 8">YZ-8</strain>
    </source>
</reference>
<dbReference type="SUPFAM" id="SSF88659">
    <property type="entry name" value="Sigma3 and sigma4 domains of RNA polymerase sigma factors"/>
    <property type="match status" value="1"/>
</dbReference>
<dbReference type="Pfam" id="PF04542">
    <property type="entry name" value="Sigma70_r2"/>
    <property type="match status" value="1"/>
</dbReference>
<dbReference type="RefSeq" id="WP_121152268.1">
    <property type="nucleotide sequence ID" value="NZ_CP032829.1"/>
</dbReference>
<evidence type="ECO:0000259" key="6">
    <source>
        <dbReference type="Pfam" id="PF08281"/>
    </source>
</evidence>
<dbReference type="InterPro" id="IPR013325">
    <property type="entry name" value="RNA_pol_sigma_r2"/>
</dbReference>
<keyword evidence="3" id="KW-0731">Sigma factor</keyword>
<dbReference type="InterPro" id="IPR036388">
    <property type="entry name" value="WH-like_DNA-bd_sf"/>
</dbReference>
<dbReference type="PANTHER" id="PTHR43133">
    <property type="entry name" value="RNA POLYMERASE ECF-TYPE SIGMA FACTO"/>
    <property type="match status" value="1"/>
</dbReference>
<dbReference type="KEGG" id="spha:D3Y57_06225"/>
<dbReference type="AlphaFoldDB" id="A0A494TF64"/>
<dbReference type="InterPro" id="IPR007627">
    <property type="entry name" value="RNA_pol_sigma70_r2"/>
</dbReference>
<protein>
    <submittedName>
        <fullName evidence="7">RNA polymerase sigma factor</fullName>
    </submittedName>
</protein>
<dbReference type="EMBL" id="CP032829">
    <property type="protein sequence ID" value="AYJ85643.1"/>
    <property type="molecule type" value="Genomic_DNA"/>
</dbReference>
<keyword evidence="2" id="KW-0805">Transcription regulation</keyword>
<dbReference type="Gene3D" id="1.10.1740.10">
    <property type="match status" value="1"/>
</dbReference>
<evidence type="ECO:0000313" key="7">
    <source>
        <dbReference type="EMBL" id="AYJ85643.1"/>
    </source>
</evidence>
<evidence type="ECO:0000256" key="4">
    <source>
        <dbReference type="ARBA" id="ARBA00023163"/>
    </source>
</evidence>
<dbReference type="Pfam" id="PF08281">
    <property type="entry name" value="Sigma70_r4_2"/>
    <property type="match status" value="1"/>
</dbReference>
<evidence type="ECO:0000256" key="2">
    <source>
        <dbReference type="ARBA" id="ARBA00023015"/>
    </source>
</evidence>
<dbReference type="InterPro" id="IPR013324">
    <property type="entry name" value="RNA_pol_sigma_r3/r4-like"/>
</dbReference>
<organism evidence="7 8">
    <name type="scientific">Sphingomonas paeninsulae</name>
    <dbReference type="NCBI Taxonomy" id="2319844"/>
    <lineage>
        <taxon>Bacteria</taxon>
        <taxon>Pseudomonadati</taxon>
        <taxon>Pseudomonadota</taxon>
        <taxon>Alphaproteobacteria</taxon>
        <taxon>Sphingomonadales</taxon>
        <taxon>Sphingomonadaceae</taxon>
        <taxon>Sphingomonas</taxon>
    </lineage>
</organism>
<dbReference type="InterPro" id="IPR039425">
    <property type="entry name" value="RNA_pol_sigma-70-like"/>
</dbReference>
<dbReference type="SUPFAM" id="SSF88946">
    <property type="entry name" value="Sigma2 domain of RNA polymerase sigma factors"/>
    <property type="match status" value="1"/>
</dbReference>
<keyword evidence="4" id="KW-0804">Transcription</keyword>
<dbReference type="Gene3D" id="1.10.10.10">
    <property type="entry name" value="Winged helix-like DNA-binding domain superfamily/Winged helix DNA-binding domain"/>
    <property type="match status" value="1"/>
</dbReference>
<dbReference type="InterPro" id="IPR014284">
    <property type="entry name" value="RNA_pol_sigma-70_dom"/>
</dbReference>
<dbReference type="GO" id="GO:0016987">
    <property type="term" value="F:sigma factor activity"/>
    <property type="evidence" value="ECO:0007669"/>
    <property type="project" value="UniProtKB-KW"/>
</dbReference>